<dbReference type="Proteomes" id="UP000297716">
    <property type="component" value="Unassembled WGS sequence"/>
</dbReference>
<sequence length="193" mass="21897">MNSERPPVSSNKNTINIEDERARLRRNQRNSRARKQAYVQDLEKRWNECVRLGAQANVEMQREARRVQEENRLLRALLHKQGLDDTAIQEAIIALGNSEEDDIQLPAFYCSQEYLTDPSVDLTAPSAHNDAWPNGPQSDPQTLPQSLTFVDSAARLAVQTNTPQDVNLDDWLTDLCNIKDAFTVDLFTADESC</sequence>
<dbReference type="PANTHER" id="PTHR42070:SF1">
    <property type="entry name" value="FILAMENT ASSOCIATED PROTEIN, PUTATIVE (AFU_ORTHOLOGUE AFUA_8G06630)-RELATED"/>
    <property type="match status" value="1"/>
</dbReference>
<organism evidence="2 3">
    <name type="scientific">Xylaria hypoxylon</name>
    <dbReference type="NCBI Taxonomy" id="37992"/>
    <lineage>
        <taxon>Eukaryota</taxon>
        <taxon>Fungi</taxon>
        <taxon>Dikarya</taxon>
        <taxon>Ascomycota</taxon>
        <taxon>Pezizomycotina</taxon>
        <taxon>Sordariomycetes</taxon>
        <taxon>Xylariomycetidae</taxon>
        <taxon>Xylariales</taxon>
        <taxon>Xylariaceae</taxon>
        <taxon>Xylaria</taxon>
    </lineage>
</organism>
<evidence type="ECO:0000256" key="1">
    <source>
        <dbReference type="SAM" id="MobiDB-lite"/>
    </source>
</evidence>
<dbReference type="AlphaFoldDB" id="A0A4Z0Z5V8"/>
<name>A0A4Z0Z5V8_9PEZI</name>
<feature type="region of interest" description="Disordered" evidence="1">
    <location>
        <begin position="1"/>
        <end position="32"/>
    </location>
</feature>
<dbReference type="CDD" id="cd14688">
    <property type="entry name" value="bZIP_YAP"/>
    <property type="match status" value="1"/>
</dbReference>
<protein>
    <recommendedName>
        <fullName evidence="4">BZIP domain-containing protein</fullName>
    </recommendedName>
</protein>
<dbReference type="STRING" id="37992.A0A4Z0Z5V8"/>
<gene>
    <name evidence="2" type="ORF">E0Z10_g1868</name>
</gene>
<accession>A0A4Z0Z5V8</accession>
<evidence type="ECO:0008006" key="4">
    <source>
        <dbReference type="Google" id="ProtNLM"/>
    </source>
</evidence>
<comment type="caution">
    <text evidence="2">The sequence shown here is derived from an EMBL/GenBank/DDBJ whole genome shotgun (WGS) entry which is preliminary data.</text>
</comment>
<feature type="compositionally biased region" description="Basic residues" evidence="1">
    <location>
        <begin position="23"/>
        <end position="32"/>
    </location>
</feature>
<proteinExistence type="predicted"/>
<evidence type="ECO:0000313" key="2">
    <source>
        <dbReference type="EMBL" id="TGJ86855.1"/>
    </source>
</evidence>
<reference evidence="2 3" key="1">
    <citation type="submission" date="2019-03" db="EMBL/GenBank/DDBJ databases">
        <title>Draft genome sequence of Xylaria hypoxylon DSM 108379, a ubiquitous saprotrophic-parasitic fungi on hardwood.</title>
        <authorList>
            <person name="Buettner E."/>
            <person name="Leonhardt S."/>
            <person name="Gebauer A.M."/>
            <person name="Liers C."/>
            <person name="Hofrichter M."/>
            <person name="Kellner H."/>
        </authorList>
    </citation>
    <scope>NUCLEOTIDE SEQUENCE [LARGE SCALE GENOMIC DNA]</scope>
    <source>
        <strain evidence="2 3">DSM 108379</strain>
    </source>
</reference>
<dbReference type="OrthoDB" id="4505928at2759"/>
<feature type="compositionally biased region" description="Polar residues" evidence="1">
    <location>
        <begin position="1"/>
        <end position="16"/>
    </location>
</feature>
<dbReference type="PANTHER" id="PTHR42070">
    <property type="entry name" value="FILAMENT ASSOCIATED PROTEIN, PUTATIVE (AFU_ORTHOLOGUE AFUA_8G06630)-RELATED"/>
    <property type="match status" value="1"/>
</dbReference>
<dbReference type="EMBL" id="SKBN01000021">
    <property type="protein sequence ID" value="TGJ86855.1"/>
    <property type="molecule type" value="Genomic_DNA"/>
</dbReference>
<evidence type="ECO:0000313" key="3">
    <source>
        <dbReference type="Proteomes" id="UP000297716"/>
    </source>
</evidence>
<keyword evidence="3" id="KW-1185">Reference proteome</keyword>